<feature type="region of interest" description="Disordered" evidence="1">
    <location>
        <begin position="106"/>
        <end position="155"/>
    </location>
</feature>
<evidence type="ECO:0000256" key="1">
    <source>
        <dbReference type="SAM" id="MobiDB-lite"/>
    </source>
</evidence>
<name>A0A6A3MR76_9STRA</name>
<dbReference type="Proteomes" id="UP000435112">
    <property type="component" value="Unassembled WGS sequence"/>
</dbReference>
<protein>
    <submittedName>
        <fullName evidence="3">Uncharacterized protein</fullName>
    </submittedName>
</protein>
<feature type="compositionally biased region" description="Low complexity" evidence="1">
    <location>
        <begin position="1"/>
        <end position="14"/>
    </location>
</feature>
<evidence type="ECO:0000313" key="5">
    <source>
        <dbReference type="Proteomes" id="UP000435112"/>
    </source>
</evidence>
<feature type="compositionally biased region" description="Acidic residues" evidence="1">
    <location>
        <begin position="136"/>
        <end position="149"/>
    </location>
</feature>
<dbReference type="Proteomes" id="UP000429607">
    <property type="component" value="Unassembled WGS sequence"/>
</dbReference>
<evidence type="ECO:0000313" key="3">
    <source>
        <dbReference type="EMBL" id="KAE9031775.1"/>
    </source>
</evidence>
<dbReference type="AlphaFoldDB" id="A0A6A3MR76"/>
<evidence type="ECO:0000313" key="2">
    <source>
        <dbReference type="EMBL" id="KAE9025097.1"/>
    </source>
</evidence>
<gene>
    <name evidence="3" type="ORF">PR001_g10912</name>
    <name evidence="2" type="ORF">PR002_g11283</name>
</gene>
<feature type="compositionally biased region" description="Acidic residues" evidence="1">
    <location>
        <begin position="107"/>
        <end position="128"/>
    </location>
</feature>
<reference evidence="4 5" key="1">
    <citation type="submission" date="2018-09" db="EMBL/GenBank/DDBJ databases">
        <title>Genomic investigation of the strawberry pathogen Phytophthora fragariae indicates pathogenicity is determined by transcriptional variation in three key races.</title>
        <authorList>
            <person name="Adams T.M."/>
            <person name="Armitage A.D."/>
            <person name="Sobczyk M.K."/>
            <person name="Bates H.J."/>
            <person name="Dunwell J.M."/>
            <person name="Nellist C.F."/>
            <person name="Harrison R.J."/>
        </authorList>
    </citation>
    <scope>NUCLEOTIDE SEQUENCE [LARGE SCALE GENOMIC DNA]</scope>
    <source>
        <strain evidence="3 4">SCRP249</strain>
        <strain evidence="2 5">SCRP324</strain>
    </source>
</reference>
<proteinExistence type="predicted"/>
<organism evidence="3 4">
    <name type="scientific">Phytophthora rubi</name>
    <dbReference type="NCBI Taxonomy" id="129364"/>
    <lineage>
        <taxon>Eukaryota</taxon>
        <taxon>Sar</taxon>
        <taxon>Stramenopiles</taxon>
        <taxon>Oomycota</taxon>
        <taxon>Peronosporomycetes</taxon>
        <taxon>Peronosporales</taxon>
        <taxon>Peronosporaceae</taxon>
        <taxon>Phytophthora</taxon>
    </lineage>
</organism>
<dbReference type="OrthoDB" id="129087at2759"/>
<dbReference type="EMBL" id="QXFV01000657">
    <property type="protein sequence ID" value="KAE9031775.1"/>
    <property type="molecule type" value="Genomic_DNA"/>
</dbReference>
<sequence>MHLSVTYGPVSSVPSSPPCGPGATEQPDPASPASAEHITERAVPETTPSETAGTVTAERLPDIPGCIPFDEFDSETFLDALRRDQLFAPTDGDDLNIGRDDWLLALDSEEEGDEDSILLDEVSEEEGESDAKANEDADLSEDDAEDDHSQDEVPVAFDLTEEDLGRLQAAEWDVFMKNSSGQVLLDPSPLYDGPSGPTGIRLQPDDDFLLLSPEGVVAQVRGRD</sequence>
<evidence type="ECO:0000313" key="4">
    <source>
        <dbReference type="Proteomes" id="UP000429607"/>
    </source>
</evidence>
<accession>A0A6A3MR76</accession>
<feature type="region of interest" description="Disordered" evidence="1">
    <location>
        <begin position="1"/>
        <end position="62"/>
    </location>
</feature>
<comment type="caution">
    <text evidence="3">The sequence shown here is derived from an EMBL/GenBank/DDBJ whole genome shotgun (WGS) entry which is preliminary data.</text>
</comment>
<dbReference type="EMBL" id="QXFU01000670">
    <property type="protein sequence ID" value="KAE9025097.1"/>
    <property type="molecule type" value="Genomic_DNA"/>
</dbReference>